<accession>A0A382VVR5</accession>
<sequence length="38" mass="4652">MACIQNGSRFLFATKNDQKIAYHRRFLIVIEIYYFFFS</sequence>
<gene>
    <name evidence="1" type="ORF">METZ01_LOCUS403324</name>
</gene>
<name>A0A382VVR5_9ZZZZ</name>
<feature type="non-terminal residue" evidence="1">
    <location>
        <position position="38"/>
    </location>
</feature>
<reference evidence="1" key="1">
    <citation type="submission" date="2018-05" db="EMBL/GenBank/DDBJ databases">
        <authorList>
            <person name="Lanie J.A."/>
            <person name="Ng W.-L."/>
            <person name="Kazmierczak K.M."/>
            <person name="Andrzejewski T.M."/>
            <person name="Davidsen T.M."/>
            <person name="Wayne K.J."/>
            <person name="Tettelin H."/>
            <person name="Glass J.I."/>
            <person name="Rusch D."/>
            <person name="Podicherti R."/>
            <person name="Tsui H.-C.T."/>
            <person name="Winkler M.E."/>
        </authorList>
    </citation>
    <scope>NUCLEOTIDE SEQUENCE</scope>
</reference>
<dbReference type="AlphaFoldDB" id="A0A382VVR5"/>
<evidence type="ECO:0000313" key="1">
    <source>
        <dbReference type="EMBL" id="SVD50470.1"/>
    </source>
</evidence>
<proteinExistence type="predicted"/>
<dbReference type="EMBL" id="UINC01154925">
    <property type="protein sequence ID" value="SVD50470.1"/>
    <property type="molecule type" value="Genomic_DNA"/>
</dbReference>
<organism evidence="1">
    <name type="scientific">marine metagenome</name>
    <dbReference type="NCBI Taxonomy" id="408172"/>
    <lineage>
        <taxon>unclassified sequences</taxon>
        <taxon>metagenomes</taxon>
        <taxon>ecological metagenomes</taxon>
    </lineage>
</organism>
<protein>
    <submittedName>
        <fullName evidence="1">Uncharacterized protein</fullName>
    </submittedName>
</protein>